<dbReference type="EMBL" id="VMBG01000002">
    <property type="protein sequence ID" value="TSJ77036.1"/>
    <property type="molecule type" value="Genomic_DNA"/>
</dbReference>
<organism evidence="3 4">
    <name type="scientific">Rariglobus hedericola</name>
    <dbReference type="NCBI Taxonomy" id="2597822"/>
    <lineage>
        <taxon>Bacteria</taxon>
        <taxon>Pseudomonadati</taxon>
        <taxon>Verrucomicrobiota</taxon>
        <taxon>Opitutia</taxon>
        <taxon>Opitutales</taxon>
        <taxon>Opitutaceae</taxon>
        <taxon>Rariglobus</taxon>
    </lineage>
</organism>
<protein>
    <submittedName>
        <fullName evidence="3">Uncharacterized protein</fullName>
    </submittedName>
</protein>
<feature type="region of interest" description="Disordered" evidence="1">
    <location>
        <begin position="264"/>
        <end position="289"/>
    </location>
</feature>
<reference evidence="3 4" key="1">
    <citation type="submission" date="2019-07" db="EMBL/GenBank/DDBJ databases">
        <title>Description of 53C-WASEF.</title>
        <authorList>
            <person name="Pitt A."/>
            <person name="Hahn M.W."/>
        </authorList>
    </citation>
    <scope>NUCLEOTIDE SEQUENCE [LARGE SCALE GENOMIC DNA]</scope>
    <source>
        <strain evidence="3 4">53C-WASEF</strain>
    </source>
</reference>
<gene>
    <name evidence="3" type="ORF">FPL22_13070</name>
</gene>
<feature type="compositionally biased region" description="Low complexity" evidence="1">
    <location>
        <begin position="32"/>
        <end position="43"/>
    </location>
</feature>
<feature type="region of interest" description="Disordered" evidence="1">
    <location>
        <begin position="27"/>
        <end position="56"/>
    </location>
</feature>
<feature type="chain" id="PRO_5022116350" evidence="2">
    <location>
        <begin position="17"/>
        <end position="438"/>
    </location>
</feature>
<name>A0A556QK61_9BACT</name>
<evidence type="ECO:0000313" key="4">
    <source>
        <dbReference type="Proteomes" id="UP000315648"/>
    </source>
</evidence>
<feature type="region of interest" description="Disordered" evidence="1">
    <location>
        <begin position="408"/>
        <end position="438"/>
    </location>
</feature>
<evidence type="ECO:0000256" key="2">
    <source>
        <dbReference type="SAM" id="SignalP"/>
    </source>
</evidence>
<feature type="compositionally biased region" description="Polar residues" evidence="1">
    <location>
        <begin position="264"/>
        <end position="280"/>
    </location>
</feature>
<dbReference type="AlphaFoldDB" id="A0A556QK61"/>
<keyword evidence="2" id="KW-0732">Signal</keyword>
<evidence type="ECO:0000313" key="3">
    <source>
        <dbReference type="EMBL" id="TSJ77036.1"/>
    </source>
</evidence>
<dbReference type="RefSeq" id="WP_144230857.1">
    <property type="nucleotide sequence ID" value="NZ_CBCRVV010000006.1"/>
</dbReference>
<comment type="caution">
    <text evidence="3">The sequence shown here is derived from an EMBL/GenBank/DDBJ whole genome shotgun (WGS) entry which is preliminary data.</text>
</comment>
<dbReference type="Proteomes" id="UP000315648">
    <property type="component" value="Unassembled WGS sequence"/>
</dbReference>
<feature type="signal peptide" evidence="2">
    <location>
        <begin position="1"/>
        <end position="16"/>
    </location>
</feature>
<sequence>MKALPLLLVASLVANAAFVTVTLRRTASPDETTTSSPSHSATTGIKPSTKPAASSTDIVSALKANDPEALRDLLRSAGLPDETVRTMVGTAIWGRYRDRMKALQPKPDPEKPWWKNDQNNWYGNMSREQRSEMRRLQREANDESTRVLGPNKDNYGYGWQDTRLSFLPEEKRKDYQEIEQDYQDLIQEVQQDMQGFTLPSDTEKIRFLKEEQKRDLAAILTPAELADYELRMSNTAQQLRWKMTKFDGSEDEYRKIFSLQKTFDDSQQTDAYGNPSNPQSPEEWKKRQESEKLLTEQIKASLGPERYADYVRSQNYEYQQLTSATKRLSLPPETAKQVYNLRDTVSVESQRIADNESLGMEQKKQAFADLATRTREQVRSSLGAEAAEVYLKSGMTWLNNVEQGQVITFSENGQQQSSKSGLSTPKKKTTPSPPATKP</sequence>
<dbReference type="OrthoDB" id="192545at2"/>
<accession>A0A556QK61</accession>
<proteinExistence type="predicted"/>
<evidence type="ECO:0000256" key="1">
    <source>
        <dbReference type="SAM" id="MobiDB-lite"/>
    </source>
</evidence>
<keyword evidence="4" id="KW-1185">Reference proteome</keyword>